<dbReference type="AlphaFoldDB" id="A0AAD7DD75"/>
<gene>
    <name evidence="1" type="ORF">B0H17DRAFT_1204224</name>
</gene>
<dbReference type="Proteomes" id="UP001221757">
    <property type="component" value="Unassembled WGS sequence"/>
</dbReference>
<keyword evidence="2" id="KW-1185">Reference proteome</keyword>
<name>A0AAD7DD75_MYCRO</name>
<evidence type="ECO:0000313" key="2">
    <source>
        <dbReference type="Proteomes" id="UP001221757"/>
    </source>
</evidence>
<protein>
    <submittedName>
        <fullName evidence="1">Uncharacterized protein</fullName>
    </submittedName>
</protein>
<sequence length="248" mass="27699">MEPLPPRLEEIVSALVDYARIFNEQTRLVSLDPEALVVAARDESNRCHLPPLPSETTQEQLERLSGFCYHTPPDSVNACVQILNAAAGCMEIVQRDILDTMSDHERTLVLEKYDKITKEAVTLTTHHAMPPQSGILEPYYDRSAKLERGATMDLARKIPSAMVTLPTLTRSITSTEHSLFTANPLILVGRKFANPTTQETIEILDFGIKLRAGQVIDVAISSTHVARWKATLPWKEVKKMLVDCRAVI</sequence>
<organism evidence="1 2">
    <name type="scientific">Mycena rosella</name>
    <name type="common">Pink bonnet</name>
    <name type="synonym">Agaricus rosellus</name>
    <dbReference type="NCBI Taxonomy" id="1033263"/>
    <lineage>
        <taxon>Eukaryota</taxon>
        <taxon>Fungi</taxon>
        <taxon>Dikarya</taxon>
        <taxon>Basidiomycota</taxon>
        <taxon>Agaricomycotina</taxon>
        <taxon>Agaricomycetes</taxon>
        <taxon>Agaricomycetidae</taxon>
        <taxon>Agaricales</taxon>
        <taxon>Marasmiineae</taxon>
        <taxon>Mycenaceae</taxon>
        <taxon>Mycena</taxon>
    </lineage>
</organism>
<dbReference type="EMBL" id="JARKIE010000095">
    <property type="protein sequence ID" value="KAJ7686554.1"/>
    <property type="molecule type" value="Genomic_DNA"/>
</dbReference>
<proteinExistence type="predicted"/>
<reference evidence="1" key="1">
    <citation type="submission" date="2023-03" db="EMBL/GenBank/DDBJ databases">
        <title>Massive genome expansion in bonnet fungi (Mycena s.s.) driven by repeated elements and novel gene families across ecological guilds.</title>
        <authorList>
            <consortium name="Lawrence Berkeley National Laboratory"/>
            <person name="Harder C.B."/>
            <person name="Miyauchi S."/>
            <person name="Viragh M."/>
            <person name="Kuo A."/>
            <person name="Thoen E."/>
            <person name="Andreopoulos B."/>
            <person name="Lu D."/>
            <person name="Skrede I."/>
            <person name="Drula E."/>
            <person name="Henrissat B."/>
            <person name="Morin E."/>
            <person name="Kohler A."/>
            <person name="Barry K."/>
            <person name="LaButti K."/>
            <person name="Morin E."/>
            <person name="Salamov A."/>
            <person name="Lipzen A."/>
            <person name="Mereny Z."/>
            <person name="Hegedus B."/>
            <person name="Baldrian P."/>
            <person name="Stursova M."/>
            <person name="Weitz H."/>
            <person name="Taylor A."/>
            <person name="Grigoriev I.V."/>
            <person name="Nagy L.G."/>
            <person name="Martin F."/>
            <person name="Kauserud H."/>
        </authorList>
    </citation>
    <scope>NUCLEOTIDE SEQUENCE</scope>
    <source>
        <strain evidence="1">CBHHK067</strain>
    </source>
</reference>
<evidence type="ECO:0000313" key="1">
    <source>
        <dbReference type="EMBL" id="KAJ7686554.1"/>
    </source>
</evidence>
<accession>A0AAD7DD75</accession>
<comment type="caution">
    <text evidence="1">The sequence shown here is derived from an EMBL/GenBank/DDBJ whole genome shotgun (WGS) entry which is preliminary data.</text>
</comment>